<dbReference type="STRING" id="1121950.SAMN02745243_00749"/>
<dbReference type="RefSeq" id="WP_073105321.1">
    <property type="nucleotide sequence ID" value="NZ_FQZY01000010.1"/>
</dbReference>
<protein>
    <submittedName>
        <fullName evidence="1">Uncharacterized metal-binding protein</fullName>
    </submittedName>
</protein>
<reference evidence="1 2" key="1">
    <citation type="submission" date="2016-11" db="EMBL/GenBank/DDBJ databases">
        <authorList>
            <person name="Jaros S."/>
            <person name="Januszkiewicz K."/>
            <person name="Wedrychowicz H."/>
        </authorList>
    </citation>
    <scope>NUCLEOTIDE SEQUENCE [LARGE SCALE GENOMIC DNA]</scope>
    <source>
        <strain evidence="1 2">DSM 15480</strain>
    </source>
</reference>
<dbReference type="Pfam" id="PF08901">
    <property type="entry name" value="DUF1847"/>
    <property type="match status" value="1"/>
</dbReference>
<evidence type="ECO:0000313" key="1">
    <source>
        <dbReference type="EMBL" id="SHJ50911.1"/>
    </source>
</evidence>
<dbReference type="InterPro" id="IPR014997">
    <property type="entry name" value="DUF1847"/>
</dbReference>
<dbReference type="AlphaFoldDB" id="A0A1M6JW22"/>
<accession>A0A1M6JW22</accession>
<evidence type="ECO:0000313" key="2">
    <source>
        <dbReference type="Proteomes" id="UP000184301"/>
    </source>
</evidence>
<organism evidence="1 2">
    <name type="scientific">Hespellia stercorisuis DSM 15480</name>
    <dbReference type="NCBI Taxonomy" id="1121950"/>
    <lineage>
        <taxon>Bacteria</taxon>
        <taxon>Bacillati</taxon>
        <taxon>Bacillota</taxon>
        <taxon>Clostridia</taxon>
        <taxon>Lachnospirales</taxon>
        <taxon>Lachnospiraceae</taxon>
        <taxon>Hespellia</taxon>
    </lineage>
</organism>
<gene>
    <name evidence="1" type="ORF">SAMN02745243_00749</name>
</gene>
<dbReference type="EMBL" id="FQZY01000010">
    <property type="protein sequence ID" value="SHJ50911.1"/>
    <property type="molecule type" value="Genomic_DNA"/>
</dbReference>
<dbReference type="OrthoDB" id="9795204at2"/>
<keyword evidence="2" id="KW-1185">Reference proteome</keyword>
<dbReference type="Proteomes" id="UP000184301">
    <property type="component" value="Unassembled WGS sequence"/>
</dbReference>
<name>A0A1M6JW22_9FIRM</name>
<proteinExistence type="predicted"/>
<sequence>MKEEQKKTCHSCTDCGVMNCSKRTGSYPEFCPTAALTEEEIEEVTNLYLNNRVNRKVSKISAEIEGSFYGKYTRVEEIVEFARRMGAKKIGIATCIGLLEESRIFARILKLNGFEVYGISCKVGSVNKTTVGVDEKFTCVTGPVMCNPILQAKLLNKEKVDLNVVVGLCVGHDSLFYKYANGLTTTLVTKDRVLAHNPVGALYQARAYYKKLLLAPVGEEID</sequence>